<name>A0A4R9KDE0_9LEPT</name>
<comment type="caution">
    <text evidence="1">The sequence shown here is derived from an EMBL/GenBank/DDBJ whole genome shotgun (WGS) entry which is preliminary data.</text>
</comment>
<dbReference type="NCBIfam" id="NF047527">
    <property type="entry name" value="LIC_12337_fam"/>
    <property type="match status" value="1"/>
</dbReference>
<dbReference type="OrthoDB" id="339157at2"/>
<sequence>MKIKNRNSIISKIVLALLVFFGITAGFQFRSGAKKGENPIPFSLNVSLLRPLYASADQWGFVRGSANWARGNSLFMDDVIGSIQSNAGLVLLASGTNGISQPNFSTTTGTSFTISIKLAGSFSASSTAYTGSKTFDNYLELKLTGSTSPDDIALQFYWDNNPRDPDQDGALVRYRLQMLNPSQDGGSSADIESYVYMPKLTDVKYDPATHNNVVQGLVQVYSWDDKLANDNEISLHARHGRVILEEMDNRTVFCFKALVRIDSTANLVPSNANAGLCSGSASDEYYKLAYSQKLTGDLEVTAKSGWQEGAITSGDGNLCGLISLNYGLFNVNGFVKDFVSAGSIPSGYVPATRVDNLYARIGTSGKSGDTGDDMNVLWDDLRKNTIDNLDVVFEASPPPFD</sequence>
<evidence type="ECO:0000313" key="2">
    <source>
        <dbReference type="Proteomes" id="UP000297762"/>
    </source>
</evidence>
<dbReference type="Proteomes" id="UP000297762">
    <property type="component" value="Unassembled WGS sequence"/>
</dbReference>
<proteinExistence type="predicted"/>
<keyword evidence="2" id="KW-1185">Reference proteome</keyword>
<protein>
    <submittedName>
        <fullName evidence="1">Uncharacterized protein</fullName>
    </submittedName>
</protein>
<dbReference type="AlphaFoldDB" id="A0A4R9KDE0"/>
<dbReference type="RefSeq" id="WP_135648203.1">
    <property type="nucleotide sequence ID" value="NZ_RQGF01000009.1"/>
</dbReference>
<dbReference type="EMBL" id="RQGF01000009">
    <property type="protein sequence ID" value="TGL64156.1"/>
    <property type="molecule type" value="Genomic_DNA"/>
</dbReference>
<accession>A0A4R9KDE0</accession>
<evidence type="ECO:0000313" key="1">
    <source>
        <dbReference type="EMBL" id="TGL64156.1"/>
    </source>
</evidence>
<reference evidence="1" key="1">
    <citation type="journal article" date="2019" name="PLoS Negl. Trop. Dis.">
        <title>Revisiting the worldwide diversity of Leptospira species in the environment.</title>
        <authorList>
            <person name="Vincent A.T."/>
            <person name="Schiettekatte O."/>
            <person name="Bourhy P."/>
            <person name="Veyrier F.J."/>
            <person name="Picardeau M."/>
        </authorList>
    </citation>
    <scope>NUCLEOTIDE SEQUENCE [LARGE SCALE GENOMIC DNA]</scope>
    <source>
        <strain evidence="1">201702455</strain>
    </source>
</reference>
<gene>
    <name evidence="1" type="ORF">EHQ64_03975</name>
</gene>
<organism evidence="1 2">
    <name type="scientific">Leptospira sarikeiensis</name>
    <dbReference type="NCBI Taxonomy" id="2484943"/>
    <lineage>
        <taxon>Bacteria</taxon>
        <taxon>Pseudomonadati</taxon>
        <taxon>Spirochaetota</taxon>
        <taxon>Spirochaetia</taxon>
        <taxon>Leptospirales</taxon>
        <taxon>Leptospiraceae</taxon>
        <taxon>Leptospira</taxon>
    </lineage>
</organism>